<proteinExistence type="predicted"/>
<protein>
    <submittedName>
        <fullName evidence="1">Uncharacterized protein</fullName>
    </submittedName>
</protein>
<sequence length="33" mass="3649">MSSYVNVSVYIVGSKQCSLSAPGSNVWFPHFEK</sequence>
<reference evidence="1" key="1">
    <citation type="submission" date="2014-11" db="EMBL/GenBank/DDBJ databases">
        <authorList>
            <person name="Amaro Gonzalez C."/>
        </authorList>
    </citation>
    <scope>NUCLEOTIDE SEQUENCE</scope>
</reference>
<accession>A0A0E9RTL9</accession>
<dbReference type="EMBL" id="GBXM01076375">
    <property type="protein sequence ID" value="JAH32202.1"/>
    <property type="molecule type" value="Transcribed_RNA"/>
</dbReference>
<dbReference type="AlphaFoldDB" id="A0A0E9RTL9"/>
<dbReference type="EMBL" id="GBXM01107406">
    <property type="protein sequence ID" value="JAH01171.1"/>
    <property type="molecule type" value="Transcribed_RNA"/>
</dbReference>
<evidence type="ECO:0000313" key="1">
    <source>
        <dbReference type="EMBL" id="JAH32202.1"/>
    </source>
</evidence>
<name>A0A0E9RTL9_ANGAN</name>
<organism evidence="1">
    <name type="scientific">Anguilla anguilla</name>
    <name type="common">European freshwater eel</name>
    <name type="synonym">Muraena anguilla</name>
    <dbReference type="NCBI Taxonomy" id="7936"/>
    <lineage>
        <taxon>Eukaryota</taxon>
        <taxon>Metazoa</taxon>
        <taxon>Chordata</taxon>
        <taxon>Craniata</taxon>
        <taxon>Vertebrata</taxon>
        <taxon>Euteleostomi</taxon>
        <taxon>Actinopterygii</taxon>
        <taxon>Neopterygii</taxon>
        <taxon>Teleostei</taxon>
        <taxon>Anguilliformes</taxon>
        <taxon>Anguillidae</taxon>
        <taxon>Anguilla</taxon>
    </lineage>
</organism>
<reference evidence="1" key="2">
    <citation type="journal article" date="2015" name="Fish Shellfish Immunol.">
        <title>Early steps in the European eel (Anguilla anguilla)-Vibrio vulnificus interaction in the gills: Role of the RtxA13 toxin.</title>
        <authorList>
            <person name="Callol A."/>
            <person name="Pajuelo D."/>
            <person name="Ebbesson L."/>
            <person name="Teles M."/>
            <person name="MacKenzie S."/>
            <person name="Amaro C."/>
        </authorList>
    </citation>
    <scope>NUCLEOTIDE SEQUENCE</scope>
</reference>